<name>A0A8H7S1P6_9FUNG</name>
<accession>A0A8H7S1P6</accession>
<evidence type="ECO:0000256" key="4">
    <source>
        <dbReference type="ARBA" id="ARBA00022679"/>
    </source>
</evidence>
<evidence type="ECO:0000256" key="9">
    <source>
        <dbReference type="ARBA" id="ARBA00037982"/>
    </source>
</evidence>
<dbReference type="EMBL" id="JAEPRB010000137">
    <property type="protein sequence ID" value="KAG2220548.1"/>
    <property type="molecule type" value="Genomic_DNA"/>
</dbReference>
<sequence length="835" mass="94776">MSPTLTDDSSARTDSLDGSSNKFWRRPSEEQFEDSSLEPEDVFFIDDDNYPAGADNDDDEESNNLWLGQQNQATSTTQKRRQTKMLLVVLIESFCSVYGERPEANHKIFFLICQTLRSLGLIDSEFVDEMSNVRSTYQSAFQRLFYTAVQTVRNRELFQRHQRMIMQTPWDDTNGGHDDDSFDDYKYDDDDDDDDYDDDDDFMQPPSISETTALSSEQLLFNLSVQNSRYRNDFVEINMLGKGGFASVWRARNKLDGIDYAVKKIRLGNTLDTGRHAPYEKIFREIKHLARLEHKNVVRYYSSWLELAAEDNMQEVDEDEDYVEDYEEEEEEEDSVFNGHDPMFDDHEFSINFDESSLDNHNNDTVYEESRAQIRFAENSDVTDSATDSNTLCKPRSNNSRVSKTSTNHSGFDGEWVLYIQMQLCPATLHDYIKFRNQHGEVDSHRNIEIFTQILEGAAYIHSLGVIHRDLKPTNIFLSMPPSMIDYPHRKSSQASLKSRSRANSLASLSSSSPSHYSGGNSGSGCSNHDHTFSFDSVLTPHGLRACMWDEPWMPKIGDFGLAAAMEDAVNDDTTTIISPTNMLPSSPVIVGSPKSQSSNNSNSNNQEQSSSQPSSSSFPSKQRPSIQRKHTVGVGTRTYASPEQLAHTPNAYDEKVDIYSLGIIFFELYKPFSTAMERASEIEHLKNGVFPDGFVEKYPKESALILWMMDVNPDCRPTAAQLLDFELFNTAESTKNDSSFASLQSELQAKSLALDKKTQEMAALCVKMERLEMEKQREMSLMQQEKIAMQQRLLELEQKLKEKTTSNNNNDATALSSPLLTPTSTSKVITTASQ</sequence>
<evidence type="ECO:0000256" key="10">
    <source>
        <dbReference type="ARBA" id="ARBA00042914"/>
    </source>
</evidence>
<evidence type="ECO:0000256" key="2">
    <source>
        <dbReference type="ARBA" id="ARBA00022527"/>
    </source>
</evidence>
<evidence type="ECO:0000256" key="5">
    <source>
        <dbReference type="ARBA" id="ARBA00022741"/>
    </source>
</evidence>
<keyword evidence="6" id="KW-0418">Kinase</keyword>
<feature type="compositionally biased region" description="Low complexity" evidence="12">
    <location>
        <begin position="813"/>
        <end position="827"/>
    </location>
</feature>
<feature type="region of interest" description="Disordered" evidence="12">
    <location>
        <begin position="489"/>
        <end position="524"/>
    </location>
</feature>
<dbReference type="InterPro" id="IPR054521">
    <property type="entry name" value="HRI2_3H"/>
</dbReference>
<dbReference type="PROSITE" id="PS00108">
    <property type="entry name" value="PROTEIN_KINASE_ST"/>
    <property type="match status" value="1"/>
</dbReference>
<dbReference type="InterPro" id="IPR011009">
    <property type="entry name" value="Kinase-like_dom_sf"/>
</dbReference>
<evidence type="ECO:0000259" key="13">
    <source>
        <dbReference type="PROSITE" id="PS50011"/>
    </source>
</evidence>
<dbReference type="PANTHER" id="PTHR11042">
    <property type="entry name" value="EUKARYOTIC TRANSLATION INITIATION FACTOR 2-ALPHA KINASE EIF2-ALPHA KINASE -RELATED"/>
    <property type="match status" value="1"/>
</dbReference>
<dbReference type="InterPro" id="IPR017441">
    <property type="entry name" value="Protein_kinase_ATP_BS"/>
</dbReference>
<feature type="binding site" evidence="11">
    <location>
        <position position="264"/>
    </location>
    <ligand>
        <name>ATP</name>
        <dbReference type="ChEBI" id="CHEBI:30616"/>
    </ligand>
</feature>
<dbReference type="EC" id="2.7.11.1" evidence="1"/>
<feature type="region of interest" description="Disordered" evidence="12">
    <location>
        <begin position="800"/>
        <end position="835"/>
    </location>
</feature>
<comment type="caution">
    <text evidence="14">The sequence shown here is derived from an EMBL/GenBank/DDBJ whole genome shotgun (WGS) entry which is preliminary data.</text>
</comment>
<feature type="compositionally biased region" description="Polar residues" evidence="12">
    <location>
        <begin position="576"/>
        <end position="585"/>
    </location>
</feature>
<evidence type="ECO:0000256" key="6">
    <source>
        <dbReference type="ARBA" id="ARBA00022777"/>
    </source>
</evidence>
<feature type="region of interest" description="Disordered" evidence="12">
    <location>
        <begin position="315"/>
        <end position="340"/>
    </location>
</feature>
<dbReference type="PROSITE" id="PS50011">
    <property type="entry name" value="PROTEIN_KINASE_DOM"/>
    <property type="match status" value="1"/>
</dbReference>
<dbReference type="GO" id="GO:0017148">
    <property type="term" value="P:negative regulation of translation"/>
    <property type="evidence" value="ECO:0007669"/>
    <property type="project" value="UniProtKB-KW"/>
</dbReference>
<keyword evidence="3" id="KW-0597">Phosphoprotein</keyword>
<feature type="compositionally biased region" description="Acidic residues" evidence="12">
    <location>
        <begin position="315"/>
        <end position="335"/>
    </location>
</feature>
<dbReference type="GO" id="GO:0005634">
    <property type="term" value="C:nucleus"/>
    <property type="evidence" value="ECO:0007669"/>
    <property type="project" value="TreeGrafter"/>
</dbReference>
<dbReference type="GO" id="GO:0005737">
    <property type="term" value="C:cytoplasm"/>
    <property type="evidence" value="ECO:0007669"/>
    <property type="project" value="TreeGrafter"/>
</dbReference>
<feature type="region of interest" description="Disordered" evidence="12">
    <location>
        <begin position="377"/>
        <end position="406"/>
    </location>
</feature>
<keyword evidence="4" id="KW-0808">Transferase</keyword>
<feature type="compositionally biased region" description="Acidic residues" evidence="12">
    <location>
        <begin position="186"/>
        <end position="202"/>
    </location>
</feature>
<evidence type="ECO:0000256" key="8">
    <source>
        <dbReference type="ARBA" id="ARBA00023193"/>
    </source>
</evidence>
<comment type="similarity">
    <text evidence="9">Belongs to the protein kinase superfamily. Ser/Thr protein kinase family. GCN2 subfamily.</text>
</comment>
<dbReference type="PANTHER" id="PTHR11042:SF187">
    <property type="entry name" value="EUKARYOTIC TRANSLATION INITIATION FACTOR 2-ALPHA KINASE 2"/>
    <property type="match status" value="1"/>
</dbReference>
<feature type="compositionally biased region" description="Acidic residues" evidence="12">
    <location>
        <begin position="30"/>
        <end position="40"/>
    </location>
</feature>
<feature type="region of interest" description="Disordered" evidence="12">
    <location>
        <begin position="168"/>
        <end position="206"/>
    </location>
</feature>
<dbReference type="SMART" id="SM00220">
    <property type="entry name" value="S_TKc"/>
    <property type="match status" value="1"/>
</dbReference>
<evidence type="ECO:0000256" key="12">
    <source>
        <dbReference type="SAM" id="MobiDB-lite"/>
    </source>
</evidence>
<evidence type="ECO:0000313" key="14">
    <source>
        <dbReference type="EMBL" id="KAG2220548.1"/>
    </source>
</evidence>
<feature type="compositionally biased region" description="Low complexity" evidence="12">
    <location>
        <begin position="593"/>
        <end position="626"/>
    </location>
</feature>
<evidence type="ECO:0000256" key="7">
    <source>
        <dbReference type="ARBA" id="ARBA00022840"/>
    </source>
</evidence>
<organism evidence="14 15">
    <name type="scientific">Circinella minor</name>
    <dbReference type="NCBI Taxonomy" id="1195481"/>
    <lineage>
        <taxon>Eukaryota</taxon>
        <taxon>Fungi</taxon>
        <taxon>Fungi incertae sedis</taxon>
        <taxon>Mucoromycota</taxon>
        <taxon>Mucoromycotina</taxon>
        <taxon>Mucoromycetes</taxon>
        <taxon>Mucorales</taxon>
        <taxon>Lichtheimiaceae</taxon>
        <taxon>Circinella</taxon>
    </lineage>
</organism>
<proteinExistence type="inferred from homology"/>
<keyword evidence="8" id="KW-0652">Protein synthesis inhibitor</keyword>
<feature type="domain" description="Protein kinase" evidence="13">
    <location>
        <begin position="234"/>
        <end position="729"/>
    </location>
</feature>
<keyword evidence="7 11" id="KW-0067">ATP-binding</keyword>
<keyword evidence="5 11" id="KW-0547">Nucleotide-binding</keyword>
<dbReference type="InterPro" id="IPR000719">
    <property type="entry name" value="Prot_kinase_dom"/>
</dbReference>
<dbReference type="SUPFAM" id="SSF56112">
    <property type="entry name" value="Protein kinase-like (PK-like)"/>
    <property type="match status" value="1"/>
</dbReference>
<dbReference type="GO" id="GO:0004694">
    <property type="term" value="F:eukaryotic translation initiation factor 2alpha kinase activity"/>
    <property type="evidence" value="ECO:0007669"/>
    <property type="project" value="TreeGrafter"/>
</dbReference>
<feature type="compositionally biased region" description="Polar residues" evidence="12">
    <location>
        <begin position="380"/>
        <end position="406"/>
    </location>
</feature>
<dbReference type="Pfam" id="PF22949">
    <property type="entry name" value="HRI2_3H"/>
    <property type="match status" value="1"/>
</dbReference>
<protein>
    <recommendedName>
        <fullName evidence="1">non-specific serine/threonine protein kinase</fullName>
        <ecNumber evidence="1">2.7.11.1</ecNumber>
    </recommendedName>
    <alternativeName>
        <fullName evidence="10">Heme-regulated eukaryotic initiation factor eIF-2-alpha kinase</fullName>
    </alternativeName>
</protein>
<evidence type="ECO:0000313" key="15">
    <source>
        <dbReference type="Proteomes" id="UP000646827"/>
    </source>
</evidence>
<dbReference type="InterPro" id="IPR008271">
    <property type="entry name" value="Ser/Thr_kinase_AS"/>
</dbReference>
<dbReference type="PROSITE" id="PS00107">
    <property type="entry name" value="PROTEIN_KINASE_ATP"/>
    <property type="match status" value="1"/>
</dbReference>
<dbReference type="Pfam" id="PF00069">
    <property type="entry name" value="Pkinase"/>
    <property type="match status" value="3"/>
</dbReference>
<dbReference type="InterPro" id="IPR050339">
    <property type="entry name" value="CC_SR_Kinase"/>
</dbReference>
<feature type="compositionally biased region" description="Low complexity" evidence="12">
    <location>
        <begin position="495"/>
        <end position="524"/>
    </location>
</feature>
<gene>
    <name evidence="14" type="ORF">INT45_004154</name>
</gene>
<dbReference type="Gene3D" id="1.10.510.10">
    <property type="entry name" value="Transferase(Phosphotransferase) domain 1"/>
    <property type="match status" value="1"/>
</dbReference>
<feature type="compositionally biased region" description="Basic and acidic residues" evidence="12">
    <location>
        <begin position="174"/>
        <end position="185"/>
    </location>
</feature>
<dbReference type="Proteomes" id="UP000646827">
    <property type="component" value="Unassembled WGS sequence"/>
</dbReference>
<keyword evidence="15" id="KW-1185">Reference proteome</keyword>
<dbReference type="CDD" id="cd13996">
    <property type="entry name" value="STKc_EIF2AK"/>
    <property type="match status" value="1"/>
</dbReference>
<dbReference type="OrthoDB" id="1405469at2759"/>
<dbReference type="Gene3D" id="3.30.200.20">
    <property type="entry name" value="Phosphorylase Kinase, domain 1"/>
    <property type="match status" value="1"/>
</dbReference>
<dbReference type="GO" id="GO:0005524">
    <property type="term" value="F:ATP binding"/>
    <property type="evidence" value="ECO:0007669"/>
    <property type="project" value="UniProtKB-UniRule"/>
</dbReference>
<evidence type="ECO:0000256" key="3">
    <source>
        <dbReference type="ARBA" id="ARBA00022553"/>
    </source>
</evidence>
<keyword evidence="2" id="KW-0723">Serine/threonine-protein kinase</keyword>
<evidence type="ECO:0000256" key="1">
    <source>
        <dbReference type="ARBA" id="ARBA00012513"/>
    </source>
</evidence>
<feature type="region of interest" description="Disordered" evidence="12">
    <location>
        <begin position="1"/>
        <end position="40"/>
    </location>
</feature>
<evidence type="ECO:0000256" key="11">
    <source>
        <dbReference type="PROSITE-ProRule" id="PRU10141"/>
    </source>
</evidence>
<dbReference type="AlphaFoldDB" id="A0A8H7S1P6"/>
<reference evidence="14 15" key="1">
    <citation type="submission" date="2020-12" db="EMBL/GenBank/DDBJ databases">
        <title>Metabolic potential, ecology and presence of endohyphal bacteria is reflected in genomic diversity of Mucoromycotina.</title>
        <authorList>
            <person name="Muszewska A."/>
            <person name="Okrasinska A."/>
            <person name="Steczkiewicz K."/>
            <person name="Drgas O."/>
            <person name="Orlowska M."/>
            <person name="Perlinska-Lenart U."/>
            <person name="Aleksandrzak-Piekarczyk T."/>
            <person name="Szatraj K."/>
            <person name="Zielenkiewicz U."/>
            <person name="Pilsyk S."/>
            <person name="Malc E."/>
            <person name="Mieczkowski P."/>
            <person name="Kruszewska J.S."/>
            <person name="Biernat P."/>
            <person name="Pawlowska J."/>
        </authorList>
    </citation>
    <scope>NUCLEOTIDE SEQUENCE [LARGE SCALE GENOMIC DNA]</scope>
    <source>
        <strain evidence="14 15">CBS 142.35</strain>
    </source>
</reference>
<feature type="region of interest" description="Disordered" evidence="12">
    <location>
        <begin position="576"/>
        <end position="642"/>
    </location>
</feature>